<proteinExistence type="predicted"/>
<dbReference type="Proteomes" id="UP001163821">
    <property type="component" value="Unassembled WGS sequence"/>
</dbReference>
<organism evidence="2 3">
    <name type="scientific">Gaoshiqia sediminis</name>
    <dbReference type="NCBI Taxonomy" id="2986998"/>
    <lineage>
        <taxon>Bacteria</taxon>
        <taxon>Pseudomonadati</taxon>
        <taxon>Bacteroidota</taxon>
        <taxon>Bacteroidia</taxon>
        <taxon>Marinilabiliales</taxon>
        <taxon>Prolixibacteraceae</taxon>
        <taxon>Gaoshiqia</taxon>
    </lineage>
</organism>
<protein>
    <recommendedName>
        <fullName evidence="1">Tail spike domain-containing protein</fullName>
    </recommendedName>
</protein>
<sequence>MKIYRAGSEIYDLTIDGRTQLSQKLMGEDLITLNVIVDSKLDIQVNDYITHNGVTYTVNRPVSETKISEVEYRYTVQFEGPYYQLLDKIVMLNGKAEFYLTGYLTDFVDLIVSNINEIHTGWTKGTVAASDWKNVYFSGKTCKEALEQLATDFSVEFSIVNKTINLVERVENATLLTFQHGKGNGLYELSRENVDDGNTVTRVHAFGSKRNIPYDYRGGAGRLVFQNLDGTRYMENTSEYSRIIEKVVVFENIWPRFEGAVSTVSTDKLTITCSTIDFNLNDQLLAGITAKVVFLDGDLMGNQFEISAYDHATKSITLIQGASEGGLVMPKADTFYASPGDKFVFVDILMPQSYVDAAEASLKAAAQAYLDYYSQLRVKYKLSLDYRYIRDNTISLKVGDVIRIIDADLGIDKQIRITGISANLDNSGIEADISNFIEERFQKQVTSQLNDTLATIASLESAVEKQNITTNVYKGSRIWGGNEAKRINDLALQSGLDGTYYIEVDRSGLAESKKASTGDFWLKSGLVQSGNYLLLDGVTKVAAGDSDKLGGIVAANYYHTGNANRSDVNWAMNNGTITGYATSPIYTSGFAGSGWRIDPADNRLTVDNLTVRKEMSVYELVINKIRGTNGALWVSDAAKVSGVSGSRLTIDTGGSATLVPFVVNDLVRCQRWTGSNVKYYVARVTAVGANYIDVTKTDGTSAFEVGDEIVRIGNTTNTDRQGAIYLTASDNNSPYIDVLNGVVSADLAGKTKVRLGKLDGITDAQFGPLTGYGLYGENVYLKGAIYVTGGNAETTTGAQSKADAAQSAAVSTAATDATTKANAAQSTAISTASADATTKANNAQSAAQTYADGLVSALSGSLGDMAYQDLVNIAKLDSTIIQGGYIKTTLLDVSAIKVTGGLASQVEAQGYASTAQTNAISTAATDATTKANNAQSTAISTASADATTKANSAQSAAQSYADGLYDTLNAAKQEAIVNGQTLIVGGYLNTNFIEAGTIVASKIAAGTITGDKIAAGTITADKIITTGITSLGAVTAGTFNLGSGKFSVDSNGKLIAQEALIGSGTSTAGIAIENNNLSAKGTNLDINNAGGFGGTLDGMTSSLKHLRIWGGGGLYQTVLADIYPTSASLTTPNAFMDFSGVISAGFPVLRTSSGKTLALNDQYVVHTGTSSATFYLPSSPYKGKYYMIMREQTVAVTINGNGKSIKYGESTIASTFELTNARMLFLFVWDTAYWQCNYMHRV</sequence>
<gene>
    <name evidence="2" type="ORF">N2K84_15110</name>
</gene>
<keyword evidence="3" id="KW-1185">Reference proteome</keyword>
<reference evidence="2" key="1">
    <citation type="submission" date="2022-10" db="EMBL/GenBank/DDBJ databases">
        <title>Gaoshiqiia sediminis gen. nov., sp. nov., isolated from coastal sediment.</title>
        <authorList>
            <person name="Yu W.X."/>
            <person name="Mu D.S."/>
            <person name="Du J.Z."/>
            <person name="Liang Y.Q."/>
        </authorList>
    </citation>
    <scope>NUCLEOTIDE SEQUENCE</scope>
    <source>
        <strain evidence="2">A06</strain>
    </source>
</reference>
<evidence type="ECO:0000259" key="1">
    <source>
        <dbReference type="Pfam" id="PF06605"/>
    </source>
</evidence>
<name>A0AA42CAV7_9BACT</name>
<comment type="caution">
    <text evidence="2">The sequence shown here is derived from an EMBL/GenBank/DDBJ whole genome shotgun (WGS) entry which is preliminary data.</text>
</comment>
<evidence type="ECO:0000313" key="2">
    <source>
        <dbReference type="EMBL" id="MCW0484070.1"/>
    </source>
</evidence>
<dbReference type="Pfam" id="PF06605">
    <property type="entry name" value="Prophage_tail"/>
    <property type="match status" value="1"/>
</dbReference>
<dbReference type="InterPro" id="IPR010572">
    <property type="entry name" value="Tail_dom"/>
</dbReference>
<evidence type="ECO:0000313" key="3">
    <source>
        <dbReference type="Proteomes" id="UP001163821"/>
    </source>
</evidence>
<dbReference type="AlphaFoldDB" id="A0AA42CAV7"/>
<accession>A0AA42CAV7</accession>
<dbReference type="EMBL" id="JAPAAF010000028">
    <property type="protein sequence ID" value="MCW0484070.1"/>
    <property type="molecule type" value="Genomic_DNA"/>
</dbReference>
<feature type="domain" description="Tail spike" evidence="1">
    <location>
        <begin position="116"/>
        <end position="435"/>
    </location>
</feature>
<dbReference type="RefSeq" id="WP_282592662.1">
    <property type="nucleotide sequence ID" value="NZ_JAPAAF010000028.1"/>
</dbReference>